<comment type="caution">
    <text evidence="1">The sequence shown here is derived from an EMBL/GenBank/DDBJ whole genome shotgun (WGS) entry which is preliminary data.</text>
</comment>
<organism evidence="1 2">
    <name type="scientific">Microcystis aeruginosa PCC 9701</name>
    <dbReference type="NCBI Taxonomy" id="721123"/>
    <lineage>
        <taxon>Bacteria</taxon>
        <taxon>Bacillati</taxon>
        <taxon>Cyanobacteriota</taxon>
        <taxon>Cyanophyceae</taxon>
        <taxon>Oscillatoriophycideae</taxon>
        <taxon>Chroococcales</taxon>
        <taxon>Microcystaceae</taxon>
        <taxon>Microcystis</taxon>
    </lineage>
</organism>
<accession>I4IRH9</accession>
<dbReference type="HOGENOM" id="CLU_3063443_0_0_3"/>
<evidence type="ECO:0000313" key="1">
    <source>
        <dbReference type="EMBL" id="CCI36903.1"/>
    </source>
</evidence>
<name>I4IRH9_MICAE</name>
<protein>
    <submittedName>
        <fullName evidence="1">Uncharacterized protein</fullName>
    </submittedName>
</protein>
<evidence type="ECO:0000313" key="2">
    <source>
        <dbReference type="Proteomes" id="UP000004047"/>
    </source>
</evidence>
<reference evidence="1 2" key="1">
    <citation type="submission" date="2012-04" db="EMBL/GenBank/DDBJ databases">
        <authorList>
            <person name="Genoscope - CEA"/>
        </authorList>
    </citation>
    <scope>NUCLEOTIDE SEQUENCE [LARGE SCALE GENOMIC DNA]</scope>
    <source>
        <strain evidence="1 2">9701</strain>
    </source>
</reference>
<proteinExistence type="predicted"/>
<gene>
    <name evidence="1" type="ORF">MICAK_2780028</name>
</gene>
<sequence length="53" mass="6111">MEGTSYGFRLGRSAHDSIARIYTSIRLSNYFVLDAEVNFERQLRTSARVGELR</sequence>
<dbReference type="Proteomes" id="UP000004047">
    <property type="component" value="Unassembled WGS sequence"/>
</dbReference>
<dbReference type="AlphaFoldDB" id="I4IRH9"/>
<dbReference type="EMBL" id="CAIQ01000199">
    <property type="protein sequence ID" value="CCI36903.1"/>
    <property type="molecule type" value="Genomic_DNA"/>
</dbReference>